<dbReference type="SUPFAM" id="SSF52317">
    <property type="entry name" value="Class I glutamine amidotransferase-like"/>
    <property type="match status" value="1"/>
</dbReference>
<evidence type="ECO:0000256" key="9">
    <source>
        <dbReference type="HAMAP-Rule" id="MF_00027"/>
    </source>
</evidence>
<organism evidence="12 13">
    <name type="scientific">Vibrio tapetis subsp. tapetis</name>
    <dbReference type="NCBI Taxonomy" id="1671868"/>
    <lineage>
        <taxon>Bacteria</taxon>
        <taxon>Pseudomonadati</taxon>
        <taxon>Pseudomonadota</taxon>
        <taxon>Gammaproteobacteria</taxon>
        <taxon>Vibrionales</taxon>
        <taxon>Vibrionaceae</taxon>
        <taxon>Vibrio</taxon>
    </lineage>
</organism>
<feature type="site" description="Increases nucleophilicity of active site Cys" evidence="9">
    <location>
        <position position="420"/>
    </location>
</feature>
<comment type="function">
    <text evidence="9">Catalyzes the ATP-dependent amidation of the two carboxylate groups at positions a and c of cobyrinate, using either L-glutamine or ammonia as the nitrogen source.</text>
</comment>
<dbReference type="NCBIfam" id="NF002204">
    <property type="entry name" value="PRK01077.1"/>
    <property type="match status" value="1"/>
</dbReference>
<dbReference type="CDD" id="cd03130">
    <property type="entry name" value="GATase1_CobB"/>
    <property type="match status" value="1"/>
</dbReference>
<feature type="active site" description="Nucleophile" evidence="9">
    <location>
        <position position="328"/>
    </location>
</feature>
<evidence type="ECO:0000256" key="2">
    <source>
        <dbReference type="ARBA" id="ARBA00006205"/>
    </source>
</evidence>
<evidence type="ECO:0000256" key="7">
    <source>
        <dbReference type="ARBA" id="ARBA00022842"/>
    </source>
</evidence>
<keyword evidence="3 9" id="KW-0169">Cobalamin biosynthesis</keyword>
<evidence type="ECO:0000256" key="1">
    <source>
        <dbReference type="ARBA" id="ARBA00001946"/>
    </source>
</evidence>
<comment type="catalytic activity">
    <reaction evidence="9">
        <text>cob(II)yrinate + 2 L-glutamine + 2 ATP + 2 H2O = cob(II)yrinate a,c diamide + 2 L-glutamate + 2 ADP + 2 phosphate + 2 H(+)</text>
        <dbReference type="Rhea" id="RHEA:26289"/>
        <dbReference type="ChEBI" id="CHEBI:15377"/>
        <dbReference type="ChEBI" id="CHEBI:15378"/>
        <dbReference type="ChEBI" id="CHEBI:29985"/>
        <dbReference type="ChEBI" id="CHEBI:30616"/>
        <dbReference type="ChEBI" id="CHEBI:43474"/>
        <dbReference type="ChEBI" id="CHEBI:58359"/>
        <dbReference type="ChEBI" id="CHEBI:58537"/>
        <dbReference type="ChEBI" id="CHEBI:58894"/>
        <dbReference type="ChEBI" id="CHEBI:456216"/>
        <dbReference type="EC" id="6.3.5.11"/>
    </reaction>
</comment>
<keyword evidence="4 9" id="KW-0436">Ligase</keyword>
<keyword evidence="5 9" id="KW-0547">Nucleotide-binding</keyword>
<dbReference type="Gene3D" id="3.40.50.300">
    <property type="entry name" value="P-loop containing nucleotide triphosphate hydrolases"/>
    <property type="match status" value="2"/>
</dbReference>
<dbReference type="PANTHER" id="PTHR43873">
    <property type="entry name" value="COBYRINATE A,C-DIAMIDE SYNTHASE"/>
    <property type="match status" value="1"/>
</dbReference>
<evidence type="ECO:0000259" key="10">
    <source>
        <dbReference type="Pfam" id="PF01656"/>
    </source>
</evidence>
<keyword evidence="7 9" id="KW-0460">Magnesium</keyword>
<evidence type="ECO:0000256" key="4">
    <source>
        <dbReference type="ARBA" id="ARBA00022598"/>
    </source>
</evidence>
<dbReference type="PANTHER" id="PTHR43873:SF1">
    <property type="entry name" value="COBYRINATE A,C-DIAMIDE SYNTHASE"/>
    <property type="match status" value="1"/>
</dbReference>
<dbReference type="Proteomes" id="UP000235828">
    <property type="component" value="Chromosome B"/>
</dbReference>
<dbReference type="CDD" id="cd05388">
    <property type="entry name" value="CobB_N"/>
    <property type="match status" value="1"/>
</dbReference>
<comment type="similarity">
    <text evidence="9">Belongs to the CobB/CbiA family.</text>
</comment>
<comment type="miscellaneous">
    <text evidence="9">The a and c carboxylates of cobyrinate are activated for nucleophilic attack via formation of a phosphorylated intermediate by ATP. CbiA catalyzes first the amidation of the c-carboxylate, and then that of the a-carboxylate.</text>
</comment>
<dbReference type="GO" id="GO:0009236">
    <property type="term" value="P:cobalamin biosynthetic process"/>
    <property type="evidence" value="ECO:0007669"/>
    <property type="project" value="UniProtKB-UniRule"/>
</dbReference>
<keyword evidence="8 9" id="KW-0315">Glutamine amidotransferase</keyword>
<proteinExistence type="inferred from homology"/>
<dbReference type="HAMAP" id="MF_00027">
    <property type="entry name" value="CobB_CbiA"/>
    <property type="match status" value="1"/>
</dbReference>
<dbReference type="PROSITE" id="PS51274">
    <property type="entry name" value="GATASE_COBBQ"/>
    <property type="match status" value="1"/>
</dbReference>
<dbReference type="Gene3D" id="3.40.50.880">
    <property type="match status" value="1"/>
</dbReference>
<keyword evidence="6 9" id="KW-0067">ATP-binding</keyword>
<dbReference type="KEGG" id="vta:B1458"/>
<dbReference type="Pfam" id="PF07685">
    <property type="entry name" value="GATase_3"/>
    <property type="match status" value="1"/>
</dbReference>
<comment type="cofactor">
    <cofactor evidence="1 9">
        <name>Mg(2+)</name>
        <dbReference type="ChEBI" id="CHEBI:18420"/>
    </cofactor>
</comment>
<reference evidence="12 13" key="1">
    <citation type="submission" date="2017-10" db="EMBL/GenBank/DDBJ databases">
        <authorList>
            <person name="Banno H."/>
            <person name="Chua N.-H."/>
        </authorList>
    </citation>
    <scope>NUCLEOTIDE SEQUENCE [LARGE SCALE GENOMIC DNA]</scope>
    <source>
        <strain evidence="12">Vibrio tapetis CECT4600</strain>
    </source>
</reference>
<dbReference type="InterPro" id="IPR011698">
    <property type="entry name" value="GATase_3"/>
</dbReference>
<dbReference type="SUPFAM" id="SSF52540">
    <property type="entry name" value="P-loop containing nucleoside triphosphate hydrolases"/>
    <property type="match status" value="1"/>
</dbReference>
<dbReference type="InterPro" id="IPR027417">
    <property type="entry name" value="P-loop_NTPase"/>
</dbReference>
<protein>
    <recommendedName>
        <fullName evidence="9">Cobyrinate a,c-diamide synthase</fullName>
        <ecNumber evidence="9">6.3.5.11</ecNumber>
    </recommendedName>
    <alternativeName>
        <fullName evidence="9">Cobyrinic acid a,c-diamide synthetase</fullName>
    </alternativeName>
</protein>
<dbReference type="UniPathway" id="UPA00148">
    <property type="reaction ID" value="UER00231"/>
</dbReference>
<evidence type="ECO:0000256" key="8">
    <source>
        <dbReference type="ARBA" id="ARBA00022962"/>
    </source>
</evidence>
<evidence type="ECO:0000256" key="5">
    <source>
        <dbReference type="ARBA" id="ARBA00022741"/>
    </source>
</evidence>
<dbReference type="InterPro" id="IPR029062">
    <property type="entry name" value="Class_I_gatase-like"/>
</dbReference>
<dbReference type="OrthoDB" id="9764035at2"/>
<dbReference type="Pfam" id="PF01656">
    <property type="entry name" value="CbiA"/>
    <property type="match status" value="1"/>
</dbReference>
<sequence>MNTKPDSQHCPALVVAAPSSGSGKTTVVAALARLLTQQGKKVRVFKTGPDFIDPQFLSLACQSPVYQLDLWMCGEDECRRLLAEAAAEADIILIEGVMGMFDGQCSSADIAAKFGIPILAVVDAGAMAQTFGALVHGLATYREDVSIFGVMANRVGSPRHAEMLQESLKPGVEFCGWLAKDTDLSLPERHLGLVQACELEDIEQRLDKAASALAEHGDIPLPEPIDFSFEVDAANKTYSYALEGKTIAVAFDASFAFLYQANIDLLQEMGANIVYFSPLAGDTLPTCDALYLPGGYPELNLAELANNASLMAEINEHISQQKPCLAECGGMLYLSQSLTNKQGEVQTLVGALNAQSEMQPKLAALGIVKAKFGTEELRGHTFHYSRTMSDEAILVRPVSQYGRETDPVWYKHQTIASYIHWYFPSNPNVVAKMFNGELC</sequence>
<gene>
    <name evidence="12" type="primary">cobB</name>
    <name evidence="9" type="synonym">cbiA</name>
    <name evidence="12" type="ORF">VTAP4600_B1458</name>
</gene>
<evidence type="ECO:0000313" key="12">
    <source>
        <dbReference type="EMBL" id="SON53069.1"/>
    </source>
</evidence>
<dbReference type="EC" id="6.3.5.11" evidence="9"/>
<comment type="pathway">
    <text evidence="9">Cofactor biosynthesis; adenosylcobalamin biosynthesis; cob(II)yrinate a,c-diamide from sirohydrochlorin (anaerobic route): step 10/10.</text>
</comment>
<accession>A0A2N8ZMF9</accession>
<name>A0A2N8ZMF9_9VIBR</name>
<feature type="domain" description="CobB/CobQ-like glutamine amidotransferase" evidence="11">
    <location>
        <begin position="246"/>
        <end position="425"/>
    </location>
</feature>
<comment type="domain">
    <text evidence="9">Comprises of two domains. The C-terminal domain contains the binding site for glutamine and catalyzes the hydrolysis of this substrate to glutamate and ammonia. The N-terminal domain is anticipated to bind ATP and cobyrinate and catalyzes the ultimate synthesis of the diamide product. The ammonia produced via the glutaminase domain is probably translocated to the adjacent domain via a molecular tunnel, where it reacts with an activated intermediate.</text>
</comment>
<dbReference type="EMBL" id="LT960612">
    <property type="protein sequence ID" value="SON53069.1"/>
    <property type="molecule type" value="Genomic_DNA"/>
</dbReference>
<dbReference type="RefSeq" id="WP_102525156.1">
    <property type="nucleotide sequence ID" value="NZ_LT960612.1"/>
</dbReference>
<dbReference type="InterPro" id="IPR004484">
    <property type="entry name" value="CbiA/CobB_synth"/>
</dbReference>
<evidence type="ECO:0000313" key="13">
    <source>
        <dbReference type="Proteomes" id="UP000235828"/>
    </source>
</evidence>
<evidence type="ECO:0000259" key="11">
    <source>
        <dbReference type="Pfam" id="PF07685"/>
    </source>
</evidence>
<dbReference type="InterPro" id="IPR002586">
    <property type="entry name" value="CobQ/CobB/MinD/ParA_Nub-bd_dom"/>
</dbReference>
<feature type="domain" description="CobQ/CobB/MinD/ParA nucleotide binding" evidence="10">
    <location>
        <begin position="13"/>
        <end position="191"/>
    </location>
</feature>
<comment type="similarity">
    <text evidence="2">Belongs to the CobB/CobQ family. CobQ subfamily.</text>
</comment>
<dbReference type="GO" id="GO:0005524">
    <property type="term" value="F:ATP binding"/>
    <property type="evidence" value="ECO:0007669"/>
    <property type="project" value="UniProtKB-UniRule"/>
</dbReference>
<dbReference type="GO" id="GO:0042242">
    <property type="term" value="F:cobyrinic acid a,c-diamide synthase activity"/>
    <property type="evidence" value="ECO:0007669"/>
    <property type="project" value="UniProtKB-UniRule"/>
</dbReference>
<keyword evidence="13" id="KW-1185">Reference proteome</keyword>
<evidence type="ECO:0000256" key="3">
    <source>
        <dbReference type="ARBA" id="ARBA00022573"/>
    </source>
</evidence>
<dbReference type="NCBIfam" id="TIGR00379">
    <property type="entry name" value="cobB"/>
    <property type="match status" value="1"/>
</dbReference>
<evidence type="ECO:0000256" key="6">
    <source>
        <dbReference type="ARBA" id="ARBA00022840"/>
    </source>
</evidence>
<dbReference type="AlphaFoldDB" id="A0A2N8ZMF9"/>